<dbReference type="HOGENOM" id="CLU_067124_0_0_1"/>
<protein>
    <submittedName>
        <fullName evidence="1">Uncharacterized protein</fullName>
    </submittedName>
</protein>
<dbReference type="EMBL" id="EQ962652">
    <property type="protein sequence ID" value="EED22604.1"/>
    <property type="molecule type" value="Genomic_DNA"/>
</dbReference>
<dbReference type="eggNOG" id="ENOG502SIDW">
    <property type="taxonomic scope" value="Eukaryota"/>
</dbReference>
<dbReference type="AlphaFoldDB" id="B8LUY3"/>
<evidence type="ECO:0000313" key="2">
    <source>
        <dbReference type="Proteomes" id="UP000001745"/>
    </source>
</evidence>
<dbReference type="InParanoid" id="B8LUY3"/>
<dbReference type="PhylomeDB" id="B8LUY3"/>
<dbReference type="OrthoDB" id="5169850at2759"/>
<keyword evidence="2" id="KW-1185">Reference proteome</keyword>
<dbReference type="Proteomes" id="UP000001745">
    <property type="component" value="Unassembled WGS sequence"/>
</dbReference>
<dbReference type="RefSeq" id="XP_002339991.1">
    <property type="nucleotide sequence ID" value="XM_002339950.1"/>
</dbReference>
<proteinExistence type="predicted"/>
<evidence type="ECO:0000313" key="1">
    <source>
        <dbReference type="EMBL" id="EED22604.1"/>
    </source>
</evidence>
<accession>B8LUY3</accession>
<sequence length="177" mass="20466">MWAIAHPDNQTKRCYDMYNAIDYLVRAAIESGLTYGVFDKEWMFKRPESAATDGALYWDQTDLIATSEQLLEQIDCPLVSIYFLEIFPLFATMHEHFHTIDKRDPKSWEPTGPGQIIMRTETSTRADYEGMGLMKLMAHWEIKDAAAKGFRGINMETLHLAVDHVWMYPHKTKSDAN</sequence>
<dbReference type="VEuPathDB" id="FungiDB:TSTA_060950"/>
<dbReference type="GeneID" id="8107347"/>
<organism evidence="1 2">
    <name type="scientific">Talaromyces stipitatus (strain ATCC 10500 / CBS 375.48 / QM 6759 / NRRL 1006)</name>
    <name type="common">Penicillium stipitatum</name>
    <dbReference type="NCBI Taxonomy" id="441959"/>
    <lineage>
        <taxon>Eukaryota</taxon>
        <taxon>Fungi</taxon>
        <taxon>Dikarya</taxon>
        <taxon>Ascomycota</taxon>
        <taxon>Pezizomycotina</taxon>
        <taxon>Eurotiomycetes</taxon>
        <taxon>Eurotiomycetidae</taxon>
        <taxon>Eurotiales</taxon>
        <taxon>Trichocomaceae</taxon>
        <taxon>Talaromyces</taxon>
        <taxon>Talaromyces sect. Talaromyces</taxon>
    </lineage>
</organism>
<reference evidence="2" key="1">
    <citation type="journal article" date="2015" name="Genome Announc.">
        <title>Genome sequence of the AIDS-associated pathogen Penicillium marneffei (ATCC18224) and its near taxonomic relative Talaromyces stipitatus (ATCC10500).</title>
        <authorList>
            <person name="Nierman W.C."/>
            <person name="Fedorova-Abrams N.D."/>
            <person name="Andrianopoulos A."/>
        </authorList>
    </citation>
    <scope>NUCLEOTIDE SEQUENCE [LARGE SCALE GENOMIC DNA]</scope>
    <source>
        <strain evidence="2">ATCC 10500 / CBS 375.48 / QM 6759 / NRRL 1006</strain>
    </source>
</reference>
<name>B8LUY3_TALSN</name>
<gene>
    <name evidence="1" type="ORF">TSTA_060950</name>
</gene>